<sequence>MMKKLGAIALTATMMLSLIGCSKKNFDGNYTAELDLTDSVVESIEAGFGETDYEWTGTYIESYKLELSEGKYNYSTDIEASKESYLAFLRENVEAYLYSVAEAELAADPDFAGMTVDEVLEASGYSIWECYTDYKTEDEYIDEVANTFDSYTEEESGDYEIDGDTITLLGVDAVDTEGEEIAGWPLTYEDGNLKGIQYMDEDNLEEETEITFVRDAE</sequence>
<dbReference type="AlphaFoldDB" id="A0A1H9TKU5"/>
<organism evidence="1 2">
    <name type="scientific">Butyrivibrio fibrisolvens</name>
    <dbReference type="NCBI Taxonomy" id="831"/>
    <lineage>
        <taxon>Bacteria</taxon>
        <taxon>Bacillati</taxon>
        <taxon>Bacillota</taxon>
        <taxon>Clostridia</taxon>
        <taxon>Lachnospirales</taxon>
        <taxon>Lachnospiraceae</taxon>
        <taxon>Butyrivibrio</taxon>
    </lineage>
</organism>
<protein>
    <submittedName>
        <fullName evidence="1">Uncharacterized protein</fullName>
    </submittedName>
</protein>
<dbReference type="EMBL" id="FOGJ01000015">
    <property type="protein sequence ID" value="SER97667.1"/>
    <property type="molecule type" value="Genomic_DNA"/>
</dbReference>
<name>A0A1H9TKU5_BUTFI</name>
<dbReference type="OrthoDB" id="9962784at2"/>
<evidence type="ECO:0000313" key="2">
    <source>
        <dbReference type="Proteomes" id="UP000182584"/>
    </source>
</evidence>
<evidence type="ECO:0000313" key="1">
    <source>
        <dbReference type="EMBL" id="SER97667.1"/>
    </source>
</evidence>
<dbReference type="PROSITE" id="PS51257">
    <property type="entry name" value="PROKAR_LIPOPROTEIN"/>
    <property type="match status" value="1"/>
</dbReference>
<dbReference type="Proteomes" id="UP000182584">
    <property type="component" value="Unassembled WGS sequence"/>
</dbReference>
<dbReference type="RefSeq" id="WP_074756621.1">
    <property type="nucleotide sequence ID" value="NZ_FOGJ01000015.1"/>
</dbReference>
<accession>A0A1H9TKU5</accession>
<reference evidence="1 2" key="1">
    <citation type="submission" date="2016-10" db="EMBL/GenBank/DDBJ databases">
        <authorList>
            <person name="de Groot N.N."/>
        </authorList>
    </citation>
    <scope>NUCLEOTIDE SEQUENCE [LARGE SCALE GENOMIC DNA]</scope>
    <source>
        <strain evidence="1 2">AR40</strain>
    </source>
</reference>
<gene>
    <name evidence="1" type="ORF">SAMN04487884_11540</name>
</gene>
<proteinExistence type="predicted"/>